<dbReference type="PANTHER" id="PTHR30619">
    <property type="entry name" value="DNA INTERNALIZATION/COMPETENCE PROTEIN COMEC/REC2"/>
    <property type="match status" value="1"/>
</dbReference>
<evidence type="ECO:0000313" key="1">
    <source>
        <dbReference type="EMBL" id="OCT11474.1"/>
    </source>
</evidence>
<sequence>MYTSRIEMFPAKNGDTFLVSCFGESNVNILIDLAYLHTYKTYVKTVLLNKNAMGESLDLMVVTHIDQDHIAGAISFLEENGTCEAPNLIEVKEIWHNSYRHLSISQHEHQLNKTEKEIIEKKVVYVEKDFNSRTPISGKHGSRLAGYLYLNGYNWNGSYGGNAVLFNEIPVFLGNGSVKITVLSPTDIELSELERVWRKELRRTFPRMPLTSDPCFDDAVEYVSEYLEPKGVGVGRTNVSATGSIKKLSMSPFFEDGDEINASSITFILEHKDKKMLFLGDCPPSITIRQLKALFSNTEVPPYFDLIKVSHHGSQFNTNMDLLNMIDSKNYLISTSGSGHGHPDMETLSRIVARKSTFTRNLFFSYPTPSAISMNREESKKEFNYEVFYPSTEESVIVHL</sequence>
<dbReference type="Gene3D" id="3.60.15.10">
    <property type="entry name" value="Ribonuclease Z/Hydroxyacylglutathione hydrolase-like"/>
    <property type="match status" value="1"/>
</dbReference>
<dbReference type="Proteomes" id="UP000093309">
    <property type="component" value="Unassembled WGS sequence"/>
</dbReference>
<dbReference type="AlphaFoldDB" id="A0A1C0ZTQ7"/>
<reference evidence="2" key="1">
    <citation type="submission" date="2016-05" db="EMBL/GenBank/DDBJ databases">
        <title>Paenibacillus oryzae. sp. nov., isolated from the rice root.</title>
        <authorList>
            <person name="Zhang J."/>
            <person name="Zhang X."/>
        </authorList>
    </citation>
    <scope>NUCLEOTIDE SEQUENCE [LARGE SCALE GENOMIC DNA]</scope>
    <source>
        <strain evidence="2">KCTC13222</strain>
    </source>
</reference>
<dbReference type="SUPFAM" id="SSF56281">
    <property type="entry name" value="Metallo-hydrolase/oxidoreductase"/>
    <property type="match status" value="1"/>
</dbReference>
<dbReference type="InterPro" id="IPR036866">
    <property type="entry name" value="RibonucZ/Hydroxyglut_hydro"/>
</dbReference>
<organism evidence="1 2">
    <name type="scientific">Paenibacillus pectinilyticus</name>
    <dbReference type="NCBI Taxonomy" id="512399"/>
    <lineage>
        <taxon>Bacteria</taxon>
        <taxon>Bacillati</taxon>
        <taxon>Bacillota</taxon>
        <taxon>Bacilli</taxon>
        <taxon>Bacillales</taxon>
        <taxon>Paenibacillaceae</taxon>
        <taxon>Paenibacillus</taxon>
    </lineage>
</organism>
<dbReference type="InterPro" id="IPR052159">
    <property type="entry name" value="Competence_DNA_uptake"/>
</dbReference>
<dbReference type="PANTHER" id="PTHR30619:SF1">
    <property type="entry name" value="RECOMBINATION PROTEIN 2"/>
    <property type="match status" value="1"/>
</dbReference>
<gene>
    <name evidence="1" type="ORF">A8709_07340</name>
</gene>
<evidence type="ECO:0008006" key="3">
    <source>
        <dbReference type="Google" id="ProtNLM"/>
    </source>
</evidence>
<dbReference type="EMBL" id="LYPC01000028">
    <property type="protein sequence ID" value="OCT11474.1"/>
    <property type="molecule type" value="Genomic_DNA"/>
</dbReference>
<dbReference type="RefSeq" id="WP_065858545.1">
    <property type="nucleotide sequence ID" value="NZ_LYPC01000028.1"/>
</dbReference>
<comment type="caution">
    <text evidence="1">The sequence shown here is derived from an EMBL/GenBank/DDBJ whole genome shotgun (WGS) entry which is preliminary data.</text>
</comment>
<protein>
    <recommendedName>
        <fullName evidence="3">Metallo-beta-lactamase domain-containing protein</fullName>
    </recommendedName>
</protein>
<evidence type="ECO:0000313" key="2">
    <source>
        <dbReference type="Proteomes" id="UP000093309"/>
    </source>
</evidence>
<dbReference type="OrthoDB" id="9783680at2"/>
<keyword evidence="2" id="KW-1185">Reference proteome</keyword>
<name>A0A1C0ZTQ7_9BACL</name>
<accession>A0A1C0ZTQ7</accession>
<proteinExistence type="predicted"/>
<dbReference type="STRING" id="512399.A8709_07340"/>